<evidence type="ECO:0000256" key="5">
    <source>
        <dbReference type="ARBA" id="ARBA00022734"/>
    </source>
</evidence>
<evidence type="ECO:0000313" key="9">
    <source>
        <dbReference type="Proteomes" id="UP001152604"/>
    </source>
</evidence>
<dbReference type="EMBL" id="CAKXZS010000023">
    <property type="protein sequence ID" value="CAH2401640.1"/>
    <property type="molecule type" value="Genomic_DNA"/>
</dbReference>
<protein>
    <recommendedName>
        <fullName evidence="3">Lectin-like protein BA14k</fullName>
    </recommendedName>
</protein>
<keyword evidence="9" id="KW-1185">Reference proteome</keyword>
<comment type="function">
    <text evidence="6">Has immunoglobulin-binding and hemagglutination properties, and can bind to mannose. Essential for virulence. May be involved in LPS biosynthesis or polysaccharide transport.</text>
</comment>
<dbReference type="InterPro" id="IPR012413">
    <property type="entry name" value="BA14K"/>
</dbReference>
<keyword evidence="4" id="KW-1003">Cell membrane</keyword>
<organism evidence="8 9">
    <name type="scientific">Mesorhizobium ventifaucium</name>
    <dbReference type="NCBI Taxonomy" id="666020"/>
    <lineage>
        <taxon>Bacteria</taxon>
        <taxon>Pseudomonadati</taxon>
        <taxon>Pseudomonadota</taxon>
        <taxon>Alphaproteobacteria</taxon>
        <taxon>Hyphomicrobiales</taxon>
        <taxon>Phyllobacteriaceae</taxon>
        <taxon>Mesorhizobium</taxon>
    </lineage>
</organism>
<comment type="subcellular location">
    <subcellularLocation>
        <location evidence="1">Membrane</location>
        <topology evidence="1">Single-pass membrane protein</topology>
    </subcellularLocation>
</comment>
<dbReference type="Pfam" id="PF07886">
    <property type="entry name" value="BA14K"/>
    <property type="match status" value="1"/>
</dbReference>
<keyword evidence="7" id="KW-0812">Transmembrane</keyword>
<keyword evidence="7" id="KW-0472">Membrane</keyword>
<dbReference type="Proteomes" id="UP001152604">
    <property type="component" value="Unassembled WGS sequence"/>
</dbReference>
<evidence type="ECO:0000313" key="8">
    <source>
        <dbReference type="EMBL" id="CAH2401640.1"/>
    </source>
</evidence>
<proteinExistence type="inferred from homology"/>
<keyword evidence="7" id="KW-1133">Transmembrane helix</keyword>
<gene>
    <name evidence="8" type="ORF">MES4922_30200</name>
</gene>
<evidence type="ECO:0000256" key="4">
    <source>
        <dbReference type="ARBA" id="ARBA00022475"/>
    </source>
</evidence>
<reference evidence="8" key="1">
    <citation type="submission" date="2022-03" db="EMBL/GenBank/DDBJ databases">
        <authorList>
            <person name="Brunel B."/>
        </authorList>
    </citation>
    <scope>NUCLEOTIDE SEQUENCE</scope>
    <source>
        <strain evidence="8">STM4922sample</strain>
    </source>
</reference>
<evidence type="ECO:0000256" key="3">
    <source>
        <dbReference type="ARBA" id="ARBA00020552"/>
    </source>
</evidence>
<comment type="caution">
    <text evidence="8">The sequence shown here is derived from an EMBL/GenBank/DDBJ whole genome shotgun (WGS) entry which is preliminary data.</text>
</comment>
<accession>A0ABM9DY97</accession>
<keyword evidence="5" id="KW-0430">Lectin</keyword>
<evidence type="ECO:0000256" key="7">
    <source>
        <dbReference type="SAM" id="Phobius"/>
    </source>
</evidence>
<evidence type="ECO:0000256" key="2">
    <source>
        <dbReference type="ARBA" id="ARBA00010270"/>
    </source>
</evidence>
<evidence type="ECO:0000256" key="6">
    <source>
        <dbReference type="ARBA" id="ARBA00025321"/>
    </source>
</evidence>
<evidence type="ECO:0000256" key="1">
    <source>
        <dbReference type="ARBA" id="ARBA00004167"/>
    </source>
</evidence>
<feature type="transmembrane region" description="Helical" evidence="7">
    <location>
        <begin position="160"/>
        <end position="178"/>
    </location>
</feature>
<comment type="similarity">
    <text evidence="2">Belongs to the BA14k family.</text>
</comment>
<name>A0ABM9DY97_9HYPH</name>
<sequence>MLFFAEQLRNLPVFVGTRDDAFKEKTMNRIMSGLLATVLSASFAVAQIVPVNAQPIYVPLGQNISSDVQTVQDERWRWRNRDFSRRDFRRDSRRDFSRRDFRRDFSRRDFRRDFSRRDFSRRDFSRRDFRRFARNDDYRYWRGYRGYRYYRPGYRRYNDYWFPLAAFATGALITGAIVNNQYRRVYRGDAHVEWCYNRYRSYRAYDNTYQPYYGPRRQCISPY</sequence>